<evidence type="ECO:0000313" key="8">
    <source>
        <dbReference type="Proteomes" id="UP000224974"/>
    </source>
</evidence>
<dbReference type="Pfam" id="PF00005">
    <property type="entry name" value="ABC_tran"/>
    <property type="match status" value="1"/>
</dbReference>
<evidence type="ECO:0000313" key="6">
    <source>
        <dbReference type="EMBL" id="PHI30521.1"/>
    </source>
</evidence>
<dbReference type="RefSeq" id="WP_051323100.1">
    <property type="nucleotide sequence ID" value="NZ_BRLG01000001.1"/>
</dbReference>
<dbReference type="InterPro" id="IPR017911">
    <property type="entry name" value="MacB-like_ATP-bd"/>
</dbReference>
<dbReference type="AlphaFoldDB" id="A0A2C6DNZ5"/>
<dbReference type="GO" id="GO:0005524">
    <property type="term" value="F:ATP binding"/>
    <property type="evidence" value="ECO:0007669"/>
    <property type="project" value="UniProtKB-KW"/>
</dbReference>
<reference evidence="7 9" key="3">
    <citation type="submission" date="2019-03" db="EMBL/GenBank/DDBJ databases">
        <authorList>
            <consortium name="Pathogen Informatics"/>
        </authorList>
    </citation>
    <scope>NUCLEOTIDE SEQUENCE [LARGE SCALE GENOMIC DNA]</scope>
    <source>
        <strain evidence="7 9">NCTC12282</strain>
    </source>
</reference>
<evidence type="ECO:0000256" key="1">
    <source>
        <dbReference type="ARBA" id="ARBA00022448"/>
    </source>
</evidence>
<dbReference type="Proteomes" id="UP000373449">
    <property type="component" value="Unassembled WGS sequence"/>
</dbReference>
<keyword evidence="2" id="KW-0547">Nucleotide-binding</keyword>
<dbReference type="GO" id="GO:0005886">
    <property type="term" value="C:plasma membrane"/>
    <property type="evidence" value="ECO:0007669"/>
    <property type="project" value="TreeGrafter"/>
</dbReference>
<dbReference type="SUPFAM" id="SSF52540">
    <property type="entry name" value="P-loop containing nucleoside triphosphate hydrolases"/>
    <property type="match status" value="1"/>
</dbReference>
<evidence type="ECO:0000313" key="9">
    <source>
        <dbReference type="Proteomes" id="UP000373449"/>
    </source>
</evidence>
<accession>A0A2C6DNZ5</accession>
<dbReference type="PROSITE" id="PS50893">
    <property type="entry name" value="ABC_TRANSPORTER_2"/>
    <property type="match status" value="1"/>
</dbReference>
<evidence type="ECO:0000256" key="3">
    <source>
        <dbReference type="ARBA" id="ARBA00022840"/>
    </source>
</evidence>
<evidence type="ECO:0000259" key="5">
    <source>
        <dbReference type="PROSITE" id="PS50893"/>
    </source>
</evidence>
<evidence type="ECO:0000313" key="7">
    <source>
        <dbReference type="EMBL" id="VFS49824.1"/>
    </source>
</evidence>
<keyword evidence="1" id="KW-0813">Transport</keyword>
<evidence type="ECO:0000256" key="4">
    <source>
        <dbReference type="ARBA" id="ARBA00038388"/>
    </source>
</evidence>
<dbReference type="PANTHER" id="PTHR24220">
    <property type="entry name" value="IMPORT ATP-BINDING PROTEIN"/>
    <property type="match status" value="1"/>
</dbReference>
<feature type="domain" description="ABC transporter" evidence="5">
    <location>
        <begin position="17"/>
        <end position="248"/>
    </location>
</feature>
<keyword evidence="7" id="KW-0378">Hydrolase</keyword>
<name>A0A2C6DNZ5_9GAMM</name>
<dbReference type="Gene3D" id="3.40.50.300">
    <property type="entry name" value="P-loop containing nucleotide triphosphate hydrolases"/>
    <property type="match status" value="1"/>
</dbReference>
<dbReference type="InterPro" id="IPR017871">
    <property type="entry name" value="ABC_transporter-like_CS"/>
</dbReference>
<keyword evidence="8" id="KW-1185">Reference proteome</keyword>
<dbReference type="PROSITE" id="PS00211">
    <property type="entry name" value="ABC_TRANSPORTER_1"/>
    <property type="match status" value="1"/>
</dbReference>
<dbReference type="InterPro" id="IPR003593">
    <property type="entry name" value="AAA+_ATPase"/>
</dbReference>
<keyword evidence="3 6" id="KW-0067">ATP-binding</keyword>
<gene>
    <name evidence="7" type="primary">macB_3</name>
    <name evidence="6" type="ORF">CRN84_14830</name>
    <name evidence="7" type="ORF">NCTC12282_04197</name>
</gene>
<dbReference type="STRING" id="1111728.GCA_000427805_00071"/>
<comment type="similarity">
    <text evidence="4">Belongs to the ABC transporter superfamily. Macrolide exporter (TC 3.A.1.122) family.</text>
</comment>
<dbReference type="Proteomes" id="UP000224974">
    <property type="component" value="Unassembled WGS sequence"/>
</dbReference>
<dbReference type="InterPro" id="IPR003439">
    <property type="entry name" value="ABC_transporter-like_ATP-bd"/>
</dbReference>
<dbReference type="EMBL" id="PDDX01000001">
    <property type="protein sequence ID" value="PHI30521.1"/>
    <property type="molecule type" value="Genomic_DNA"/>
</dbReference>
<proteinExistence type="inferred from homology"/>
<dbReference type="CDD" id="cd03255">
    <property type="entry name" value="ABC_MJ0796_LolCDE_FtsE"/>
    <property type="match status" value="1"/>
</dbReference>
<dbReference type="OrthoDB" id="9801477at2"/>
<evidence type="ECO:0000256" key="2">
    <source>
        <dbReference type="ARBA" id="ARBA00022741"/>
    </source>
</evidence>
<dbReference type="FunFam" id="3.40.50.300:FF:000032">
    <property type="entry name" value="Export ABC transporter ATP-binding protein"/>
    <property type="match status" value="1"/>
</dbReference>
<dbReference type="SMART" id="SM00382">
    <property type="entry name" value="AAA"/>
    <property type="match status" value="1"/>
</dbReference>
<reference evidence="6" key="1">
    <citation type="submission" date="2017-09" db="EMBL/GenBank/DDBJ databases">
        <title>FDA dAtabase for Regulatory Grade micrObial Sequences (FDA-ARGOS): Supporting development and validation of Infectious Disease Dx tests.</title>
        <authorList>
            <person name="Minogue T."/>
            <person name="Wolcott M."/>
            <person name="Wasieloski L."/>
            <person name="Aguilar W."/>
            <person name="Moore D."/>
            <person name="Tallon L.J."/>
            <person name="Sadzewicz L."/>
            <person name="Ott S."/>
            <person name="Zhao X."/>
            <person name="Nagaraj S."/>
            <person name="Vavikolanu K."/>
            <person name="Aluvathingal J."/>
            <person name="Nadendla S."/>
            <person name="Sichtig H."/>
        </authorList>
    </citation>
    <scope>NUCLEOTIDE SEQUENCE</scope>
    <source>
        <strain evidence="6">FDAARGOS_387</strain>
    </source>
</reference>
<organism evidence="6 8">
    <name type="scientific">Budvicia aquatica</name>
    <dbReference type="NCBI Taxonomy" id="82979"/>
    <lineage>
        <taxon>Bacteria</taxon>
        <taxon>Pseudomonadati</taxon>
        <taxon>Pseudomonadota</taxon>
        <taxon>Gammaproteobacteria</taxon>
        <taxon>Enterobacterales</taxon>
        <taxon>Budviciaceae</taxon>
        <taxon>Budvicia</taxon>
    </lineage>
</organism>
<dbReference type="EC" id="3.6.3.-" evidence="7"/>
<dbReference type="GO" id="GO:0022857">
    <property type="term" value="F:transmembrane transporter activity"/>
    <property type="evidence" value="ECO:0007669"/>
    <property type="project" value="UniProtKB-ARBA"/>
</dbReference>
<dbReference type="InterPro" id="IPR027417">
    <property type="entry name" value="P-loop_NTPase"/>
</dbReference>
<dbReference type="InterPro" id="IPR015854">
    <property type="entry name" value="ABC_transpr_LolD-like"/>
</dbReference>
<protein>
    <submittedName>
        <fullName evidence="6">ABC transporter ATP-binding protein</fullName>
    </submittedName>
    <submittedName>
        <fullName evidence="7">Macrolide export ATP-binding/permease protein MacB</fullName>
        <ecNumber evidence="7">3.6.3.-</ecNumber>
    </submittedName>
</protein>
<dbReference type="EMBL" id="CAADJA010000002">
    <property type="protein sequence ID" value="VFS49824.1"/>
    <property type="molecule type" value="Genomic_DNA"/>
</dbReference>
<dbReference type="GO" id="GO:1902495">
    <property type="term" value="C:transmembrane transporter complex"/>
    <property type="evidence" value="ECO:0007669"/>
    <property type="project" value="UniProtKB-ARBA"/>
</dbReference>
<dbReference type="PANTHER" id="PTHR24220:SF86">
    <property type="entry name" value="ABC TRANSPORTER ABCH.1"/>
    <property type="match status" value="1"/>
</dbReference>
<dbReference type="GO" id="GO:0016887">
    <property type="term" value="F:ATP hydrolysis activity"/>
    <property type="evidence" value="ECO:0007669"/>
    <property type="project" value="InterPro"/>
</dbReference>
<sequence length="248" mass="27740">MTQQQPKNDRQLSPWVIETRHLYKRFGQVVALDDINLKIKRGEFVAIMGASGSGKTTLMNILTCLDTVSEGQVLLDGVDAAGLDEEGRRAFRSDKIGLVFQQFHLIPFLTALENVMLAQHYHSVVDEDAARKVLDQVGLGHRFDHLPSQLSGGEQQRVCIARALVNEPPVIFADEPTGNLDEQNEQLVLGLLTDLHKLGRTIVMVTHNPELGRFADRIVRLQHGKYLSEELNPRDDDAALHDEVEHVS</sequence>
<reference evidence="8" key="2">
    <citation type="submission" date="2017-09" db="EMBL/GenBank/DDBJ databases">
        <title>FDA dAtabase for Regulatory Grade micrObial Sequences (FDA-ARGOS): Supporting development and validation of Infectious Disease Dx tests.</title>
        <authorList>
            <person name="Minogue T."/>
            <person name="Wolcott M."/>
            <person name="Wasieloski L."/>
            <person name="Aguilar W."/>
            <person name="Moore D."/>
            <person name="Tallon L."/>
            <person name="Sadzewicz L."/>
            <person name="Ott S."/>
            <person name="Zhao X."/>
            <person name="Nagaraj S."/>
            <person name="Vavikolanu K."/>
            <person name="Aluvathingal J."/>
            <person name="Nadendla S."/>
            <person name="Sichtig H."/>
        </authorList>
    </citation>
    <scope>NUCLEOTIDE SEQUENCE [LARGE SCALE GENOMIC DNA]</scope>
    <source>
        <strain evidence="8">FDAARGOS_387</strain>
    </source>
</reference>